<evidence type="ECO:0000313" key="5">
    <source>
        <dbReference type="Proteomes" id="UP000008963"/>
    </source>
</evidence>
<dbReference type="PATRIC" id="fig|862908.3.peg.2489"/>
<protein>
    <submittedName>
        <fullName evidence="4">Hydrolase</fullName>
    </submittedName>
</protein>
<reference evidence="5" key="1">
    <citation type="journal article" date="2013" name="ISME J.">
        <title>A small predatory core genome in the divergent marine Bacteriovorax marinus SJ and the terrestrial Bdellovibrio bacteriovorus.</title>
        <authorList>
            <person name="Crossman L.C."/>
            <person name="Chen H."/>
            <person name="Cerdeno-Tarraga A.M."/>
            <person name="Brooks K."/>
            <person name="Quail M.A."/>
            <person name="Pineiro S.A."/>
            <person name="Hobley L."/>
            <person name="Sockett R.E."/>
            <person name="Bentley S.D."/>
            <person name="Parkhill J."/>
            <person name="Williams H.N."/>
            <person name="Stine O.C."/>
        </authorList>
    </citation>
    <scope>NUCLEOTIDE SEQUENCE [LARGE SCALE GENOMIC DNA]</scope>
    <source>
        <strain evidence="5">ATCC BAA-682 / DSM 15412 / SJ</strain>
    </source>
</reference>
<proteinExistence type="inferred from homology"/>
<keyword evidence="5" id="KW-1185">Reference proteome</keyword>
<dbReference type="OrthoDB" id="5290706at2"/>
<evidence type="ECO:0000259" key="3">
    <source>
        <dbReference type="Pfam" id="PF02230"/>
    </source>
</evidence>
<feature type="domain" description="Phospholipase/carboxylesterase/thioesterase" evidence="3">
    <location>
        <begin position="10"/>
        <end position="225"/>
    </location>
</feature>
<dbReference type="AlphaFoldDB" id="E1X647"/>
<dbReference type="EMBL" id="FQ312005">
    <property type="protein sequence ID" value="CBW27391.1"/>
    <property type="molecule type" value="Genomic_DNA"/>
</dbReference>
<gene>
    <name evidence="4" type="ordered locus">BMS_2606</name>
</gene>
<evidence type="ECO:0000256" key="1">
    <source>
        <dbReference type="ARBA" id="ARBA00006499"/>
    </source>
</evidence>
<name>E1X647_HALMS</name>
<accession>E1X647</accession>
<keyword evidence="2 4" id="KW-0378">Hydrolase</keyword>
<dbReference type="HOGENOM" id="CLU_049413_5_1_7"/>
<organism evidence="4 5">
    <name type="scientific">Halobacteriovorax marinus (strain ATCC BAA-682 / DSM 15412 / SJ)</name>
    <name type="common">Bacteriovorax marinus</name>
    <dbReference type="NCBI Taxonomy" id="862908"/>
    <lineage>
        <taxon>Bacteria</taxon>
        <taxon>Pseudomonadati</taxon>
        <taxon>Bdellovibrionota</taxon>
        <taxon>Bacteriovoracia</taxon>
        <taxon>Bacteriovoracales</taxon>
        <taxon>Halobacteriovoraceae</taxon>
        <taxon>Halobacteriovorax</taxon>
    </lineage>
</organism>
<dbReference type="SUPFAM" id="SSF53474">
    <property type="entry name" value="alpha/beta-Hydrolases"/>
    <property type="match status" value="1"/>
</dbReference>
<dbReference type="Pfam" id="PF02230">
    <property type="entry name" value="Abhydrolase_2"/>
    <property type="match status" value="1"/>
</dbReference>
<dbReference type="InterPro" id="IPR003140">
    <property type="entry name" value="PLipase/COase/thioEstase"/>
</dbReference>
<dbReference type="RefSeq" id="WP_014245167.1">
    <property type="nucleotide sequence ID" value="NC_016620.1"/>
</dbReference>
<dbReference type="InterPro" id="IPR029058">
    <property type="entry name" value="AB_hydrolase_fold"/>
</dbReference>
<evidence type="ECO:0000256" key="2">
    <source>
        <dbReference type="ARBA" id="ARBA00022801"/>
    </source>
</evidence>
<dbReference type="PANTHER" id="PTHR10655:SF17">
    <property type="entry name" value="LYSOPHOSPHOLIPASE-LIKE PROTEIN 1"/>
    <property type="match status" value="1"/>
</dbReference>
<dbReference type="eggNOG" id="COG0400">
    <property type="taxonomic scope" value="Bacteria"/>
</dbReference>
<dbReference type="GO" id="GO:0016787">
    <property type="term" value="F:hydrolase activity"/>
    <property type="evidence" value="ECO:0007669"/>
    <property type="project" value="UniProtKB-KW"/>
</dbReference>
<evidence type="ECO:0000313" key="4">
    <source>
        <dbReference type="EMBL" id="CBW27391.1"/>
    </source>
</evidence>
<dbReference type="Gene3D" id="3.40.50.1820">
    <property type="entry name" value="alpha/beta hydrolase"/>
    <property type="match status" value="1"/>
</dbReference>
<dbReference type="InterPro" id="IPR050565">
    <property type="entry name" value="LYPA1-2/EST-like"/>
</dbReference>
<comment type="similarity">
    <text evidence="1">Belongs to the AB hydrolase superfamily. AB hydrolase 2 family.</text>
</comment>
<dbReference type="KEGG" id="bmx:BMS_2606"/>
<dbReference type="STRING" id="862908.BMS_2606"/>
<dbReference type="Proteomes" id="UP000008963">
    <property type="component" value="Chromosome"/>
</dbReference>
<sequence length="229" mass="25844">MKVERIEDIDVIVKKGKSKIAIVILHGYGASYQDFAPFGEMLLQDVDPSWFFLNGICPVTMGPYETGRSWFPIDMMALEKALNNGTFSEFFKEHEPEGIEEARGRVTNFLKVLREKYDEVYLGGFSQGSMVSADIAFHNPTLVDKLFLLSSTMVAKKQWESACTKQLPFPIFQSHGTNDPVLPISGARDLIDFLKRTENEPEFIEFSGGHEVPPLVVRELENFLRGSKA</sequence>
<dbReference type="PANTHER" id="PTHR10655">
    <property type="entry name" value="LYSOPHOSPHOLIPASE-RELATED"/>
    <property type="match status" value="1"/>
</dbReference>